<protein>
    <recommendedName>
        <fullName evidence="4">Small proline rich protein 4</fullName>
    </recommendedName>
</protein>
<reference evidence="2 3" key="1">
    <citation type="journal article" date="2011" name="Nature">
        <title>A high-resolution map of human evolutionary constraint using 29 mammals.</title>
        <authorList>
            <person name="Lindblad-Toh K."/>
            <person name="Garber M."/>
            <person name="Zuk O."/>
            <person name="Lin M.F."/>
            <person name="Parker B.J."/>
            <person name="Washietl S."/>
            <person name="Kheradpour P."/>
            <person name="Ernst J."/>
            <person name="Jordan G."/>
            <person name="Mauceli E."/>
            <person name="Ward L.D."/>
            <person name="Lowe C.B."/>
            <person name="Holloway A.K."/>
            <person name="Clamp M."/>
            <person name="Gnerre S."/>
            <person name="Alfoldi J."/>
            <person name="Beal K."/>
            <person name="Chang J."/>
            <person name="Clawson H."/>
            <person name="Cuff J."/>
            <person name="Di Palma F."/>
            <person name="Fitzgerald S."/>
            <person name="Flicek P."/>
            <person name="Guttman M."/>
            <person name="Hubisz M.J."/>
            <person name="Jaffe D.B."/>
            <person name="Jungreis I."/>
            <person name="Kent W.J."/>
            <person name="Kostka D."/>
            <person name="Lara M."/>
            <person name="Martins A.L."/>
            <person name="Massingham T."/>
            <person name="Moltke I."/>
            <person name="Raney B.J."/>
            <person name="Rasmussen M.D."/>
            <person name="Robinson J."/>
            <person name="Stark A."/>
            <person name="Vilella A.J."/>
            <person name="Wen J."/>
            <person name="Xie X."/>
            <person name="Zody M.C."/>
            <person name="Baldwin J."/>
            <person name="Bloom T."/>
            <person name="Chin C.W."/>
            <person name="Heiman D."/>
            <person name="Nicol R."/>
            <person name="Nusbaum C."/>
            <person name="Young S."/>
            <person name="Wilkinson J."/>
            <person name="Worley K.C."/>
            <person name="Kovar C.L."/>
            <person name="Muzny D.M."/>
            <person name="Gibbs R.A."/>
            <person name="Cree A."/>
            <person name="Dihn H.H."/>
            <person name="Fowler G."/>
            <person name="Jhangiani S."/>
            <person name="Joshi V."/>
            <person name="Lee S."/>
            <person name="Lewis L.R."/>
            <person name="Nazareth L.V."/>
            <person name="Okwuonu G."/>
            <person name="Santibanez J."/>
            <person name="Warren W.C."/>
            <person name="Mardis E.R."/>
            <person name="Weinstock G.M."/>
            <person name="Wilson R.K."/>
            <person name="Delehaunty K."/>
            <person name="Dooling D."/>
            <person name="Fronik C."/>
            <person name="Fulton L."/>
            <person name="Fulton B."/>
            <person name="Graves T."/>
            <person name="Minx P."/>
            <person name="Sodergren E."/>
            <person name="Birney E."/>
            <person name="Margulies E.H."/>
            <person name="Herrero J."/>
            <person name="Green E.D."/>
            <person name="Haussler D."/>
            <person name="Siepel A."/>
            <person name="Goldman N."/>
            <person name="Pollard K.S."/>
            <person name="Pedersen J.S."/>
            <person name="Lander E.S."/>
            <person name="Kellis M."/>
        </authorList>
    </citation>
    <scope>NUCLEOTIDE SEQUENCE [LARGE SCALE GENOMIC DNA]</scope>
    <source>
        <strain evidence="2 3">Thorbecke inbred</strain>
    </source>
</reference>
<reference evidence="2" key="2">
    <citation type="submission" date="2025-08" db="UniProtKB">
        <authorList>
            <consortium name="Ensembl"/>
        </authorList>
    </citation>
    <scope>IDENTIFICATION</scope>
    <source>
        <strain evidence="2">Thorbecke</strain>
    </source>
</reference>
<name>A0A5F9CG90_RABIT</name>
<dbReference type="FunCoup" id="A0A5F9CG90">
    <property type="interactions" value="9"/>
</dbReference>
<evidence type="ECO:0000313" key="3">
    <source>
        <dbReference type="Proteomes" id="UP000001811"/>
    </source>
</evidence>
<dbReference type="AlphaFoldDB" id="A0A5F9CG90"/>
<evidence type="ECO:0008006" key="4">
    <source>
        <dbReference type="Google" id="ProtNLM"/>
    </source>
</evidence>
<dbReference type="GeneTree" id="ENSGT00940000165746"/>
<organism evidence="2 3">
    <name type="scientific">Oryctolagus cuniculus</name>
    <name type="common">Rabbit</name>
    <dbReference type="NCBI Taxonomy" id="9986"/>
    <lineage>
        <taxon>Eukaryota</taxon>
        <taxon>Metazoa</taxon>
        <taxon>Chordata</taxon>
        <taxon>Craniata</taxon>
        <taxon>Vertebrata</taxon>
        <taxon>Euteleostomi</taxon>
        <taxon>Mammalia</taxon>
        <taxon>Eutheria</taxon>
        <taxon>Euarchontoglires</taxon>
        <taxon>Glires</taxon>
        <taxon>Lagomorpha</taxon>
        <taxon>Leporidae</taxon>
        <taxon>Oryctolagus</taxon>
    </lineage>
</organism>
<feature type="region of interest" description="Disordered" evidence="1">
    <location>
        <begin position="1"/>
        <end position="84"/>
    </location>
</feature>
<evidence type="ECO:0000313" key="2">
    <source>
        <dbReference type="Ensembl" id="ENSOCUP00000032543.1"/>
    </source>
</evidence>
<dbReference type="Ensembl" id="ENSOCUT00000035996.1">
    <property type="protein sequence ID" value="ENSOCUP00000032543.1"/>
    <property type="gene ID" value="ENSOCUG00000033134.1"/>
</dbReference>
<reference evidence="2" key="3">
    <citation type="submission" date="2025-09" db="UniProtKB">
        <authorList>
            <consortium name="Ensembl"/>
        </authorList>
    </citation>
    <scope>IDENTIFICATION</scope>
    <source>
        <strain evidence="2">Thorbecke</strain>
    </source>
</reference>
<evidence type="ECO:0000256" key="1">
    <source>
        <dbReference type="SAM" id="MobiDB-lite"/>
    </source>
</evidence>
<dbReference type="PRINTS" id="PR00021">
    <property type="entry name" value="PRORICH"/>
</dbReference>
<sequence length="84" mass="8695">MLSLSVGFPAGSPVSGAMPSQKAQQQQVKQPCQSPPVKGQDSCAPKTKDPCAPQAKKQCPHRGPATPAPQKGPSAQHAPKSKQK</sequence>
<dbReference type="InParanoid" id="A0A5F9CG90"/>
<dbReference type="STRING" id="9986.ENSOCUP00000032543"/>
<feature type="compositionally biased region" description="Low complexity" evidence="1">
    <location>
        <begin position="19"/>
        <end position="38"/>
    </location>
</feature>
<proteinExistence type="predicted"/>
<keyword evidence="3" id="KW-1185">Reference proteome</keyword>
<accession>A0A5F9CG90</accession>
<dbReference type="EMBL" id="AAGW02000536">
    <property type="status" value="NOT_ANNOTATED_CDS"/>
    <property type="molecule type" value="Genomic_DNA"/>
</dbReference>
<dbReference type="Proteomes" id="UP000001811">
    <property type="component" value="Chromosome 13"/>
</dbReference>
<dbReference type="Bgee" id="ENSOCUG00000033134">
    <property type="expression patterns" value="Expressed in testis and 11 other cell types or tissues"/>
</dbReference>